<accession>A0A9X2HEG6</accession>
<dbReference type="Proteomes" id="UP001139502">
    <property type="component" value="Unassembled WGS sequence"/>
</dbReference>
<dbReference type="PRINTS" id="PR00502">
    <property type="entry name" value="NUDIXFAMILY"/>
</dbReference>
<evidence type="ECO:0000313" key="7">
    <source>
        <dbReference type="EMBL" id="MCP3425342.1"/>
    </source>
</evidence>
<dbReference type="GO" id="GO:0016787">
    <property type="term" value="F:hydrolase activity"/>
    <property type="evidence" value="ECO:0007669"/>
    <property type="project" value="UniProtKB-KW"/>
</dbReference>
<feature type="region of interest" description="Disordered" evidence="5">
    <location>
        <begin position="1"/>
        <end position="32"/>
    </location>
</feature>
<dbReference type="AlphaFoldDB" id="A0A9X2HEG6"/>
<comment type="cofactor">
    <cofactor evidence="1">
        <name>Mg(2+)</name>
        <dbReference type="ChEBI" id="CHEBI:18420"/>
    </cofactor>
</comment>
<dbReference type="PROSITE" id="PS51462">
    <property type="entry name" value="NUDIX"/>
    <property type="match status" value="1"/>
</dbReference>
<dbReference type="PROSITE" id="PS00893">
    <property type="entry name" value="NUDIX_BOX"/>
    <property type="match status" value="1"/>
</dbReference>
<dbReference type="SUPFAM" id="SSF55811">
    <property type="entry name" value="Nudix"/>
    <property type="match status" value="1"/>
</dbReference>
<dbReference type="InterPro" id="IPR020084">
    <property type="entry name" value="NUDIX_hydrolase_CS"/>
</dbReference>
<dbReference type="RefSeq" id="WP_254165486.1">
    <property type="nucleotide sequence ID" value="NZ_JANAFB010000008.1"/>
</dbReference>
<comment type="similarity">
    <text evidence="2 4">Belongs to the Nudix hydrolase family.</text>
</comment>
<name>A0A9X2HEG6_9MICC</name>
<organism evidence="7 8">
    <name type="scientific">Rothia santali</name>
    <dbReference type="NCBI Taxonomy" id="2949643"/>
    <lineage>
        <taxon>Bacteria</taxon>
        <taxon>Bacillati</taxon>
        <taxon>Actinomycetota</taxon>
        <taxon>Actinomycetes</taxon>
        <taxon>Micrococcales</taxon>
        <taxon>Micrococcaceae</taxon>
        <taxon>Rothia</taxon>
    </lineage>
</organism>
<protein>
    <submittedName>
        <fullName evidence="7">NUDIX domain-containing protein</fullName>
    </submittedName>
</protein>
<dbReference type="InterPro" id="IPR015797">
    <property type="entry name" value="NUDIX_hydrolase-like_dom_sf"/>
</dbReference>
<dbReference type="EMBL" id="JANAFB010000008">
    <property type="protein sequence ID" value="MCP3425342.1"/>
    <property type="molecule type" value="Genomic_DNA"/>
</dbReference>
<evidence type="ECO:0000256" key="1">
    <source>
        <dbReference type="ARBA" id="ARBA00001946"/>
    </source>
</evidence>
<evidence type="ECO:0000256" key="2">
    <source>
        <dbReference type="ARBA" id="ARBA00005582"/>
    </source>
</evidence>
<dbReference type="CDD" id="cd04673">
    <property type="entry name" value="NUDIX_ADPRase"/>
    <property type="match status" value="1"/>
</dbReference>
<evidence type="ECO:0000256" key="3">
    <source>
        <dbReference type="ARBA" id="ARBA00022801"/>
    </source>
</evidence>
<gene>
    <name evidence="7" type="ORF">NBM05_04730</name>
</gene>
<feature type="domain" description="Nudix hydrolase" evidence="6">
    <location>
        <begin position="30"/>
        <end position="159"/>
    </location>
</feature>
<evidence type="ECO:0000256" key="5">
    <source>
        <dbReference type="SAM" id="MobiDB-lite"/>
    </source>
</evidence>
<comment type="caution">
    <text evidence="7">The sequence shown here is derived from an EMBL/GenBank/DDBJ whole genome shotgun (WGS) entry which is preliminary data.</text>
</comment>
<evidence type="ECO:0000259" key="6">
    <source>
        <dbReference type="PROSITE" id="PS51462"/>
    </source>
</evidence>
<evidence type="ECO:0000313" key="8">
    <source>
        <dbReference type="Proteomes" id="UP001139502"/>
    </source>
</evidence>
<sequence>MSGRDQGEPGESDADADASRPAADAQAGEPATIPSACGVIVDAAGRILLVQRGHEPGKGLWSVPGGKSEPGETLRETAAREVLEETGLRVVVGRELWSLRVPAGAGREYEIHDFEARVVDGELQPADDAADARWVSAQELRELPLTDGLDAYLAESGVMGCGKGQG</sequence>
<dbReference type="Pfam" id="PF00293">
    <property type="entry name" value="NUDIX"/>
    <property type="match status" value="1"/>
</dbReference>
<keyword evidence="3 4" id="KW-0378">Hydrolase</keyword>
<dbReference type="Gene3D" id="3.90.79.10">
    <property type="entry name" value="Nucleoside Triphosphate Pyrophosphohydrolase"/>
    <property type="match status" value="1"/>
</dbReference>
<dbReference type="InterPro" id="IPR000086">
    <property type="entry name" value="NUDIX_hydrolase_dom"/>
</dbReference>
<dbReference type="InterPro" id="IPR020476">
    <property type="entry name" value="Nudix_hydrolase"/>
</dbReference>
<reference evidence="7" key="1">
    <citation type="submission" date="2022-06" db="EMBL/GenBank/DDBJ databases">
        <title>Rothia sp. isolated from sandalwood seedling.</title>
        <authorList>
            <person name="Tuikhar N."/>
            <person name="Kirdat K."/>
            <person name="Thorat V."/>
            <person name="Swetha P."/>
            <person name="Padma S."/>
            <person name="Sundararaj R."/>
            <person name="Yadav A."/>
        </authorList>
    </citation>
    <scope>NUCLEOTIDE SEQUENCE</scope>
    <source>
        <strain evidence="7">AR01</strain>
    </source>
</reference>
<keyword evidence="8" id="KW-1185">Reference proteome</keyword>
<proteinExistence type="inferred from homology"/>
<dbReference type="PANTHER" id="PTHR43046">
    <property type="entry name" value="GDP-MANNOSE MANNOSYL HYDROLASE"/>
    <property type="match status" value="1"/>
</dbReference>
<evidence type="ECO:0000256" key="4">
    <source>
        <dbReference type="RuleBase" id="RU003476"/>
    </source>
</evidence>
<dbReference type="PANTHER" id="PTHR43046:SF14">
    <property type="entry name" value="MUTT_NUDIX FAMILY PROTEIN"/>
    <property type="match status" value="1"/>
</dbReference>